<evidence type="ECO:0000256" key="1">
    <source>
        <dbReference type="ARBA" id="ARBA00004651"/>
    </source>
</evidence>
<dbReference type="InterPro" id="IPR002523">
    <property type="entry name" value="MgTranspt_CorA/ZnTranspt_ZntB"/>
</dbReference>
<reference evidence="4" key="1">
    <citation type="submission" date="2023-06" db="EMBL/GenBank/DDBJ databases">
        <authorList>
            <person name="Noh H."/>
        </authorList>
    </citation>
    <scope>NUCLEOTIDE SEQUENCE</scope>
    <source>
        <strain evidence="4">DUCC20226</strain>
    </source>
</reference>
<dbReference type="Pfam" id="PF01544">
    <property type="entry name" value="CorA"/>
    <property type="match status" value="1"/>
</dbReference>
<dbReference type="EMBL" id="JAUJFL010000009">
    <property type="protein sequence ID" value="KAK2597778.1"/>
    <property type="molecule type" value="Genomic_DNA"/>
</dbReference>
<dbReference type="GO" id="GO:0000287">
    <property type="term" value="F:magnesium ion binding"/>
    <property type="evidence" value="ECO:0007669"/>
    <property type="project" value="TreeGrafter"/>
</dbReference>
<gene>
    <name evidence="4" type="ORF">N8I77_012542</name>
</gene>
<feature type="transmembrane region" description="Helical" evidence="3">
    <location>
        <begin position="800"/>
        <end position="825"/>
    </location>
</feature>
<keyword evidence="3" id="KW-1133">Transmembrane helix</keyword>
<feature type="region of interest" description="Disordered" evidence="2">
    <location>
        <begin position="244"/>
        <end position="286"/>
    </location>
</feature>
<comment type="subcellular location">
    <subcellularLocation>
        <location evidence="1">Cell membrane</location>
        <topology evidence="1">Multi-pass membrane protein</topology>
    </subcellularLocation>
</comment>
<name>A0AAD9VYZ7_PHOAM</name>
<evidence type="ECO:0000256" key="3">
    <source>
        <dbReference type="SAM" id="Phobius"/>
    </source>
</evidence>
<protein>
    <submittedName>
        <fullName evidence="4">Uncharacterized protein</fullName>
    </submittedName>
</protein>
<accession>A0AAD9VYZ7</accession>
<dbReference type="PANTHER" id="PTHR46494">
    <property type="entry name" value="CORA FAMILY METAL ION TRANSPORTER (EUROFUNG)"/>
    <property type="match status" value="1"/>
</dbReference>
<evidence type="ECO:0000313" key="5">
    <source>
        <dbReference type="Proteomes" id="UP001265746"/>
    </source>
</evidence>
<evidence type="ECO:0000313" key="4">
    <source>
        <dbReference type="EMBL" id="KAK2597778.1"/>
    </source>
</evidence>
<keyword evidence="5" id="KW-1185">Reference proteome</keyword>
<keyword evidence="3" id="KW-0812">Transmembrane</keyword>
<dbReference type="Proteomes" id="UP001265746">
    <property type="component" value="Unassembled WGS sequence"/>
</dbReference>
<sequence length="848" mass="97405">MVELLLVNGADSRKTGNHRKTGKPSLLAADVAREANHIAIADYLRKYRPRSFQPKLEPRENNEQVDNNFLALSWPKWDRTVRHVRQQRGGPLRVWPQLTPVYQLIFNASETYCRKEEEQEKREEEGEEEGFLGTRFRRPRIRGGFEAIGLAPKKRANQTYLYDSRMFQDKKRSTRWIHFPANNRVWIEDLCRSMHSHGSLHSEIIGILRFIEDCFEEVDGSQNYGYRKHGFICQFLGDITYSPSSGNNVSEQPKATTQQEPAAMKSGHGKDPGDEDEPEDEEKPREKYSAYSLVLPVLDMDMIDPGFRFLSDPEIGDLPTTNPRRIPLMGWMKYLSHIFASFMGVGQDSVQAHWENIARLIPRIDWMEFLSHNFAPFMNVGQDLVQTHWESMDALRKRAEVYASRSLDHYCHQRLSSEELQKRVQDQVFTRFMKRQLCSQETSLTKHEDADCLTTFLNLVSNVVKKLCSSTANSRKTLQSPSLGEAEEGRQVGDGMTEAVGNSTEAVSNAKTLEESASITRKTPYPWQILVVPQLWLMKFDNLVITAFPERWDCTDQRHALLDAIEKRVEYLDIDDEVRPNRLVTEILNACAEFQPTLVVKDQTYTWMDAFNDEILSVSRDIKNCYDLFKDNLGMSAEMFSTAFVAPTECLRTIDDVLDELTSIKRIFQDQVQVWEKVHSGDKSCVVCRENEYSREEKREEEREICVPNILPKRSLELAVRLEEDALKVRESVVTLLTLLQGEASTENALKANEQSKILAVFTVVTVIFAPLSWVTSLFALEMQSFPPTWTVKDLSLGSFFTILVTLAICASSWPLWMLFYRSLFRTKGEKRTKRTKATGGTEGVKGT</sequence>
<dbReference type="GO" id="GO:0015087">
    <property type="term" value="F:cobalt ion transmembrane transporter activity"/>
    <property type="evidence" value="ECO:0007669"/>
    <property type="project" value="TreeGrafter"/>
</dbReference>
<evidence type="ECO:0000256" key="2">
    <source>
        <dbReference type="SAM" id="MobiDB-lite"/>
    </source>
</evidence>
<dbReference type="GO" id="GO:0005886">
    <property type="term" value="C:plasma membrane"/>
    <property type="evidence" value="ECO:0007669"/>
    <property type="project" value="UniProtKB-SubCell"/>
</dbReference>
<dbReference type="Gene3D" id="1.20.58.340">
    <property type="entry name" value="Magnesium transport protein CorA, transmembrane region"/>
    <property type="match status" value="1"/>
</dbReference>
<keyword evidence="3" id="KW-0472">Membrane</keyword>
<feature type="transmembrane region" description="Helical" evidence="3">
    <location>
        <begin position="758"/>
        <end position="780"/>
    </location>
</feature>
<dbReference type="GO" id="GO:0050897">
    <property type="term" value="F:cobalt ion binding"/>
    <property type="evidence" value="ECO:0007669"/>
    <property type="project" value="TreeGrafter"/>
</dbReference>
<organism evidence="4 5">
    <name type="scientific">Phomopsis amygdali</name>
    <name type="common">Fusicoccum amygdali</name>
    <dbReference type="NCBI Taxonomy" id="1214568"/>
    <lineage>
        <taxon>Eukaryota</taxon>
        <taxon>Fungi</taxon>
        <taxon>Dikarya</taxon>
        <taxon>Ascomycota</taxon>
        <taxon>Pezizomycotina</taxon>
        <taxon>Sordariomycetes</taxon>
        <taxon>Sordariomycetidae</taxon>
        <taxon>Diaporthales</taxon>
        <taxon>Diaporthaceae</taxon>
        <taxon>Diaporthe</taxon>
    </lineage>
</organism>
<comment type="caution">
    <text evidence="4">The sequence shown here is derived from an EMBL/GenBank/DDBJ whole genome shotgun (WGS) entry which is preliminary data.</text>
</comment>
<dbReference type="PANTHER" id="PTHR46494:SF1">
    <property type="entry name" value="CORA FAMILY METAL ION TRANSPORTER (EUROFUNG)"/>
    <property type="match status" value="1"/>
</dbReference>
<feature type="region of interest" description="Disordered" evidence="2">
    <location>
        <begin position="476"/>
        <end position="496"/>
    </location>
</feature>
<proteinExistence type="predicted"/>
<dbReference type="AlphaFoldDB" id="A0AAD9VYZ7"/>
<dbReference type="GO" id="GO:0015095">
    <property type="term" value="F:magnesium ion transmembrane transporter activity"/>
    <property type="evidence" value="ECO:0007669"/>
    <property type="project" value="TreeGrafter"/>
</dbReference>
<feature type="compositionally biased region" description="Polar residues" evidence="2">
    <location>
        <begin position="244"/>
        <end position="260"/>
    </location>
</feature>